<dbReference type="GO" id="GO:0098609">
    <property type="term" value="P:cell-cell adhesion"/>
    <property type="evidence" value="ECO:0007669"/>
    <property type="project" value="TreeGrafter"/>
</dbReference>
<dbReference type="GO" id="GO:0005911">
    <property type="term" value="C:cell-cell junction"/>
    <property type="evidence" value="ECO:0007669"/>
    <property type="project" value="TreeGrafter"/>
</dbReference>
<gene>
    <name evidence="8" type="ORF">P5673_032801</name>
</gene>
<dbReference type="PANTHER" id="PTHR11640">
    <property type="entry name" value="NEPHRIN"/>
    <property type="match status" value="1"/>
</dbReference>
<evidence type="ECO:0000256" key="5">
    <source>
        <dbReference type="ARBA" id="ARBA00023319"/>
    </source>
</evidence>
<accession>A0AAD9PQT1</accession>
<keyword evidence="6" id="KW-0732">Signal</keyword>
<dbReference type="Gene3D" id="2.60.40.10">
    <property type="entry name" value="Immunoglobulins"/>
    <property type="match status" value="2"/>
</dbReference>
<dbReference type="EMBL" id="JARQWQ010000193">
    <property type="protein sequence ID" value="KAK2547301.1"/>
    <property type="molecule type" value="Genomic_DNA"/>
</dbReference>
<dbReference type="Pfam" id="PF13927">
    <property type="entry name" value="Ig_3"/>
    <property type="match status" value="1"/>
</dbReference>
<dbReference type="PANTHER" id="PTHR11640:SF164">
    <property type="entry name" value="MAM DOMAIN-CONTAINING GLYCOSYLPHOSPHATIDYLINOSITOL ANCHOR PROTEIN 1"/>
    <property type="match status" value="1"/>
</dbReference>
<evidence type="ECO:0000256" key="1">
    <source>
        <dbReference type="ARBA" id="ARBA00004479"/>
    </source>
</evidence>
<dbReference type="InterPro" id="IPR013783">
    <property type="entry name" value="Ig-like_fold"/>
</dbReference>
<evidence type="ECO:0000313" key="8">
    <source>
        <dbReference type="EMBL" id="KAK2547301.1"/>
    </source>
</evidence>
<comment type="subcellular location">
    <subcellularLocation>
        <location evidence="1">Membrane</location>
        <topology evidence="1">Single-pass type I membrane protein</topology>
    </subcellularLocation>
</comment>
<feature type="chain" id="PRO_5042109203" evidence="6">
    <location>
        <begin position="28"/>
        <end position="242"/>
    </location>
</feature>
<sequence length="242" mass="27090">MDCFYRSHLAFICIFIWSLALFRTTDSGSITWHEPPPSETVIDTAITSTTETNLTKGSFNEELSCNFSLTADLSFETVSFEFDGVTVASYAKGRYPTVADRFVSRFNVTWVPSKLTLIVFKVTSDDKREYHCRAQGYSSSHGLQAWLRMIKVDVLVQTQITNVTGKTVTEGGNVTLKCLAEGNPTPTVMWTRLSDNRVVTMPLTNIRRQNASVGYRCTANNGVKSPATRDVFLDVQCECYNL</sequence>
<dbReference type="AlphaFoldDB" id="A0AAD9PQT1"/>
<comment type="caution">
    <text evidence="8">The sequence shown here is derived from an EMBL/GenBank/DDBJ whole genome shotgun (WGS) entry which is preliminary data.</text>
</comment>
<feature type="signal peptide" evidence="6">
    <location>
        <begin position="1"/>
        <end position="27"/>
    </location>
</feature>
<dbReference type="Proteomes" id="UP001249851">
    <property type="component" value="Unassembled WGS sequence"/>
</dbReference>
<keyword evidence="2" id="KW-0472">Membrane</keyword>
<organism evidence="8 9">
    <name type="scientific">Acropora cervicornis</name>
    <name type="common">Staghorn coral</name>
    <dbReference type="NCBI Taxonomy" id="6130"/>
    <lineage>
        <taxon>Eukaryota</taxon>
        <taxon>Metazoa</taxon>
        <taxon>Cnidaria</taxon>
        <taxon>Anthozoa</taxon>
        <taxon>Hexacorallia</taxon>
        <taxon>Scleractinia</taxon>
        <taxon>Astrocoeniina</taxon>
        <taxon>Acroporidae</taxon>
        <taxon>Acropora</taxon>
    </lineage>
</organism>
<keyword evidence="5" id="KW-0393">Immunoglobulin domain</keyword>
<protein>
    <submittedName>
        <fullName evidence="8">IgLON family member 5</fullName>
    </submittedName>
</protein>
<dbReference type="SMART" id="SM00408">
    <property type="entry name" value="IGc2"/>
    <property type="match status" value="1"/>
</dbReference>
<dbReference type="PROSITE" id="PS50835">
    <property type="entry name" value="IG_LIKE"/>
    <property type="match status" value="1"/>
</dbReference>
<dbReference type="SUPFAM" id="SSF48726">
    <property type="entry name" value="Immunoglobulin"/>
    <property type="match status" value="2"/>
</dbReference>
<reference evidence="8" key="2">
    <citation type="journal article" date="2023" name="Science">
        <title>Genomic signatures of disease resistance in endangered staghorn corals.</title>
        <authorList>
            <person name="Vollmer S.V."/>
            <person name="Selwyn J.D."/>
            <person name="Despard B.A."/>
            <person name="Roesel C.L."/>
        </authorList>
    </citation>
    <scope>NUCLEOTIDE SEQUENCE</scope>
    <source>
        <strain evidence="8">K2</strain>
    </source>
</reference>
<dbReference type="GO" id="GO:0005886">
    <property type="term" value="C:plasma membrane"/>
    <property type="evidence" value="ECO:0007669"/>
    <property type="project" value="TreeGrafter"/>
</dbReference>
<evidence type="ECO:0000256" key="4">
    <source>
        <dbReference type="ARBA" id="ARBA00023180"/>
    </source>
</evidence>
<evidence type="ECO:0000256" key="3">
    <source>
        <dbReference type="ARBA" id="ARBA00023157"/>
    </source>
</evidence>
<evidence type="ECO:0000256" key="2">
    <source>
        <dbReference type="ARBA" id="ARBA00023136"/>
    </source>
</evidence>
<evidence type="ECO:0000313" key="9">
    <source>
        <dbReference type="Proteomes" id="UP001249851"/>
    </source>
</evidence>
<dbReference type="InterPro" id="IPR007110">
    <property type="entry name" value="Ig-like_dom"/>
</dbReference>
<dbReference type="InterPro" id="IPR051275">
    <property type="entry name" value="Cell_adhesion_signaling"/>
</dbReference>
<feature type="domain" description="Ig-like" evidence="7">
    <location>
        <begin position="158"/>
        <end position="234"/>
    </location>
</feature>
<dbReference type="InterPro" id="IPR003599">
    <property type="entry name" value="Ig_sub"/>
</dbReference>
<keyword evidence="4" id="KW-0325">Glycoprotein</keyword>
<dbReference type="InterPro" id="IPR036179">
    <property type="entry name" value="Ig-like_dom_sf"/>
</dbReference>
<keyword evidence="9" id="KW-1185">Reference proteome</keyword>
<dbReference type="SMART" id="SM00409">
    <property type="entry name" value="IG"/>
    <property type="match status" value="2"/>
</dbReference>
<name>A0AAD9PQT1_ACRCE</name>
<dbReference type="InterPro" id="IPR003598">
    <property type="entry name" value="Ig_sub2"/>
</dbReference>
<evidence type="ECO:0000256" key="6">
    <source>
        <dbReference type="SAM" id="SignalP"/>
    </source>
</evidence>
<keyword evidence="3" id="KW-1015">Disulfide bond</keyword>
<dbReference type="GO" id="GO:0050839">
    <property type="term" value="F:cell adhesion molecule binding"/>
    <property type="evidence" value="ECO:0007669"/>
    <property type="project" value="TreeGrafter"/>
</dbReference>
<proteinExistence type="predicted"/>
<evidence type="ECO:0000259" key="7">
    <source>
        <dbReference type="PROSITE" id="PS50835"/>
    </source>
</evidence>
<reference evidence="8" key="1">
    <citation type="journal article" date="2023" name="G3 (Bethesda)">
        <title>Whole genome assembly and annotation of the endangered Caribbean coral Acropora cervicornis.</title>
        <authorList>
            <person name="Selwyn J.D."/>
            <person name="Vollmer S.V."/>
        </authorList>
    </citation>
    <scope>NUCLEOTIDE SEQUENCE</scope>
    <source>
        <strain evidence="8">K2</strain>
    </source>
</reference>